<dbReference type="InterPro" id="IPR013919">
    <property type="entry name" value="Pex16"/>
</dbReference>
<feature type="compositionally biased region" description="Basic and acidic residues" evidence="6">
    <location>
        <begin position="943"/>
        <end position="961"/>
    </location>
</feature>
<name>A0A1D2JK75_PARBR</name>
<evidence type="ECO:0000256" key="2">
    <source>
        <dbReference type="ARBA" id="ARBA00009505"/>
    </source>
</evidence>
<dbReference type="Pfam" id="PF08610">
    <property type="entry name" value="Pex16"/>
    <property type="match status" value="1"/>
</dbReference>
<dbReference type="PANTHER" id="PTHR13299">
    <property type="entry name" value="PEROXISOMAL MEMBRANE PROTEIN PEX16"/>
    <property type="match status" value="1"/>
</dbReference>
<feature type="compositionally biased region" description="Polar residues" evidence="6">
    <location>
        <begin position="242"/>
        <end position="262"/>
    </location>
</feature>
<dbReference type="Pfam" id="PF08573">
    <property type="entry name" value="SAE2"/>
    <property type="match status" value="1"/>
</dbReference>
<reference evidence="8 9" key="1">
    <citation type="submission" date="2016-06" db="EMBL/GenBank/DDBJ databases">
        <authorList>
            <person name="Kjaerup R.B."/>
            <person name="Dalgaard T.S."/>
            <person name="Juul-Madsen H.R."/>
        </authorList>
    </citation>
    <scope>NUCLEOTIDE SEQUENCE [LARGE SCALE GENOMIC DNA]</scope>
    <source>
        <strain evidence="8 9">Pb300</strain>
    </source>
</reference>
<feature type="region of interest" description="Disordered" evidence="6">
    <location>
        <begin position="939"/>
        <end position="974"/>
    </location>
</feature>
<dbReference type="GO" id="GO:0007031">
    <property type="term" value="P:peroxisome organization"/>
    <property type="evidence" value="ECO:0007669"/>
    <property type="project" value="TreeGrafter"/>
</dbReference>
<dbReference type="PANTHER" id="PTHR13299:SF0">
    <property type="entry name" value="PEROXISOMAL MEMBRANE PROTEIN PEX16"/>
    <property type="match status" value="1"/>
</dbReference>
<dbReference type="VEuPathDB" id="FungiDB:PABG_05368"/>
<keyword evidence="4" id="KW-0539">Nucleus</keyword>
<evidence type="ECO:0000256" key="5">
    <source>
        <dbReference type="SAM" id="Coils"/>
    </source>
</evidence>
<keyword evidence="3" id="KW-0227">DNA damage</keyword>
<feature type="region of interest" description="Disordered" evidence="6">
    <location>
        <begin position="240"/>
        <end position="279"/>
    </location>
</feature>
<protein>
    <recommendedName>
        <fullName evidence="7">DNA endonuclease activator Ctp1 C-terminal domain-containing protein</fullName>
    </recommendedName>
</protein>
<comment type="caution">
    <text evidence="8">The sequence shown here is derived from an EMBL/GenBank/DDBJ whole genome shotgun (WGS) entry which is preliminary data.</text>
</comment>
<feature type="compositionally biased region" description="Low complexity" evidence="6">
    <location>
        <begin position="512"/>
        <end position="527"/>
    </location>
</feature>
<evidence type="ECO:0000256" key="4">
    <source>
        <dbReference type="ARBA" id="ARBA00023242"/>
    </source>
</evidence>
<evidence type="ECO:0000259" key="7">
    <source>
        <dbReference type="Pfam" id="PF08573"/>
    </source>
</evidence>
<keyword evidence="5" id="KW-0175">Coiled coil</keyword>
<dbReference type="Proteomes" id="UP000242814">
    <property type="component" value="Unassembled WGS sequence"/>
</dbReference>
<accession>A0A1D2JK75</accession>
<dbReference type="GO" id="GO:0005634">
    <property type="term" value="C:nucleus"/>
    <property type="evidence" value="ECO:0007669"/>
    <property type="project" value="UniProtKB-SubCell"/>
</dbReference>
<feature type="domain" description="DNA endonuclease activator Ctp1 C-terminal" evidence="7">
    <location>
        <begin position="597"/>
        <end position="718"/>
    </location>
</feature>
<evidence type="ECO:0000313" key="9">
    <source>
        <dbReference type="Proteomes" id="UP000242814"/>
    </source>
</evidence>
<evidence type="ECO:0000313" key="8">
    <source>
        <dbReference type="EMBL" id="ODH39376.1"/>
    </source>
</evidence>
<comment type="subcellular location">
    <subcellularLocation>
        <location evidence="1">Nucleus</location>
    </subcellularLocation>
</comment>
<dbReference type="GO" id="GO:0005778">
    <property type="term" value="C:peroxisomal membrane"/>
    <property type="evidence" value="ECO:0007669"/>
    <property type="project" value="TreeGrafter"/>
</dbReference>
<dbReference type="VEuPathDB" id="FungiDB:PADG_08083"/>
<feature type="coiled-coil region" evidence="5">
    <location>
        <begin position="13"/>
        <end position="61"/>
    </location>
</feature>
<dbReference type="VEuPathDB" id="FungiDB:PADG_08084"/>
<comment type="similarity">
    <text evidence="2">Belongs to the peroxin-16 family.</text>
</comment>
<evidence type="ECO:0000256" key="1">
    <source>
        <dbReference type="ARBA" id="ARBA00004123"/>
    </source>
</evidence>
<feature type="region of interest" description="Disordered" evidence="6">
    <location>
        <begin position="505"/>
        <end position="572"/>
    </location>
</feature>
<proteinExistence type="inferred from homology"/>
<dbReference type="VEuPathDB" id="FungiDB:PABG_05369"/>
<dbReference type="GO" id="GO:0006281">
    <property type="term" value="P:DNA repair"/>
    <property type="evidence" value="ECO:0007669"/>
    <property type="project" value="InterPro"/>
</dbReference>
<dbReference type="InterPro" id="IPR013882">
    <property type="entry name" value="Ctp1_C"/>
</dbReference>
<evidence type="ECO:0000256" key="3">
    <source>
        <dbReference type="ARBA" id="ARBA00022763"/>
    </source>
</evidence>
<dbReference type="EMBL" id="LZYO01000053">
    <property type="protein sequence ID" value="ODH39376.1"/>
    <property type="molecule type" value="Genomic_DNA"/>
</dbReference>
<feature type="compositionally biased region" description="Polar residues" evidence="6">
    <location>
        <begin position="348"/>
        <end position="358"/>
    </location>
</feature>
<feature type="region of interest" description="Disordered" evidence="6">
    <location>
        <begin position="319"/>
        <end position="369"/>
    </location>
</feature>
<dbReference type="AlphaFoldDB" id="A0A1D2JK75"/>
<gene>
    <name evidence="8" type="ORF">ACO22_01944</name>
</gene>
<organism evidence="8 9">
    <name type="scientific">Paracoccidioides brasiliensis</name>
    <dbReference type="NCBI Taxonomy" id="121759"/>
    <lineage>
        <taxon>Eukaryota</taxon>
        <taxon>Fungi</taxon>
        <taxon>Dikarya</taxon>
        <taxon>Ascomycota</taxon>
        <taxon>Pezizomycotina</taxon>
        <taxon>Eurotiomycetes</taxon>
        <taxon>Eurotiomycetidae</taxon>
        <taxon>Onygenales</taxon>
        <taxon>Ajellomycetaceae</taxon>
        <taxon>Paracoccidioides</taxon>
    </lineage>
</organism>
<sequence>MEERDFCTLAEQVGQLVNQCQQWKRGNAELEEKLKHRDSRIIALETENADLERYLENLESNDAVDGLEKRLLDNRQQYAPNMVLHDSVGKAEKPVTISYEHYASLAKRYEQLFQENASLIKSFFTVKRKLKNCKDKVSSWNTCFERDSFDVHVRGKRVVFQRVNEITSRVPQNQRHHGQVEEASTTGLATIGPADQTPEPRPHEMATGMERIAIGISDGALEPGSPPLLSSNSRARGIPEELTNQHSPGPTSSDITPTQTQDPRYADEPCMFPSSSPSVSPIFVSERPVRVIARRNCERPAPSAGTKPLEAGSFTRSVAVKSEPTPRSPLQTIQGTTDDDDDCLDPSTCETNDIDTGSTNHTTPPPLKPPRTKFAVLEEREAVKVEQTDLDGLQIIGTKRRLALQPVNCNISSIRQSHGYTKDQETKRSRYNPRGADAVHLVTEDGEETSHSKTKTRPVTDQLRENARIKNGICPTTSCLEDPFLGDQSWFRPVLNSPFRIPETMEKLPLGTPSKVSSSSVTPRCSRPQTVEKRNSSSRQRPPPPLRRNLRRPAPPQPRDDDEISPESEPFRARPLHRLGFEHFRLNPERNQGLDYAFDEVVRRKDLRKCLPGCIRPECCGKGFRAMAKLKGFGELTADKKKDLSWEYLDQEDRNVLDEYLGDNKVVLESMTNKELQELLLDARTRHLANQFGKHRYVHERAPSPPGFWRTDMPSTQELERDWQEAREAEQEKLAERYMEAMRPGGLWRCTFYLVDMTMSTLGSPHHIEMESSKKTRNQLSSASSKPAKLLEVYEEFVAKNSNTVSQIESGLRSLTYIIPGRFRESELASESLHSGVQLLSLYHDSLVSRVISRLPAAIPRPNPTPHSRYTKYWSVRSALYRRVALTLQMVQYTELLWEMIARRRGEKIRWRVVVFIEGIKTICRLMLLRLTNSRPLVSPPLPEREVDPRSPEEEKERNPWDDTEAPPSEAGSVADLSWTMPRTGLSLPSLPDVSNISNYLISRVLTADDIKPPKSLLHRVTGQGQLAEVLYILRPLIYALALQKWRGKKKSWTPWLIGFGMEYGCRQLANKDFRERVAGGLRGLTALEREELRKRGWAMGWWAMRGAFYENITKVWLQRFIRKLEGKPLLGLIGGIVEDYEYLWDNYYFSTATL</sequence>
<evidence type="ECO:0000256" key="6">
    <source>
        <dbReference type="SAM" id="MobiDB-lite"/>
    </source>
</evidence>